<evidence type="ECO:0000313" key="2">
    <source>
        <dbReference type="Proteomes" id="UP000278222"/>
    </source>
</evidence>
<dbReference type="AlphaFoldDB" id="A0A3N1LHD3"/>
<name>A0A3N1LHD3_9PROT</name>
<gene>
    <name evidence="1" type="ORF">EDC65_2631</name>
</gene>
<keyword evidence="2" id="KW-1185">Reference proteome</keyword>
<organism evidence="1 2">
    <name type="scientific">Stella humosa</name>
    <dbReference type="NCBI Taxonomy" id="94"/>
    <lineage>
        <taxon>Bacteria</taxon>
        <taxon>Pseudomonadati</taxon>
        <taxon>Pseudomonadota</taxon>
        <taxon>Alphaproteobacteria</taxon>
        <taxon>Rhodospirillales</taxon>
        <taxon>Stellaceae</taxon>
        <taxon>Stella</taxon>
    </lineage>
</organism>
<protein>
    <recommendedName>
        <fullName evidence="3">Glycosyl transferase family 8</fullName>
    </recommendedName>
</protein>
<evidence type="ECO:0008006" key="3">
    <source>
        <dbReference type="Google" id="ProtNLM"/>
    </source>
</evidence>
<dbReference type="EMBL" id="RJKX01000014">
    <property type="protein sequence ID" value="ROP90772.1"/>
    <property type="molecule type" value="Genomic_DNA"/>
</dbReference>
<evidence type="ECO:0000313" key="1">
    <source>
        <dbReference type="EMBL" id="ROP90772.1"/>
    </source>
</evidence>
<comment type="caution">
    <text evidence="1">The sequence shown here is derived from an EMBL/GenBank/DDBJ whole genome shotgun (WGS) entry which is preliminary data.</text>
</comment>
<dbReference type="RefSeq" id="WP_123690170.1">
    <property type="nucleotide sequence ID" value="NZ_AP019700.1"/>
</dbReference>
<proteinExistence type="predicted"/>
<accession>A0A3N1LHD3</accession>
<dbReference type="Proteomes" id="UP000278222">
    <property type="component" value="Unassembled WGS sequence"/>
</dbReference>
<sequence>MPPASASATYDIVFYHQFLARHPMWPSQSKAELELDPRLMVGMATDVAHRRAPMGQPVLITNDGAAFAGRPHLAIERRELADPATLQYDRTRCYRDYIAARVGRTDRLGAIFLDTDALVLRELAPLFDLPFDVALTYLESALEPAATMRDHWGLPNDGRQSAINFGVMAARFTPAAVAFFDAALSRFAAMAAEGTDFLAGPRNRFRTADRTAESYFQVDDVRTWGGGQFAMTSLLADALFDRLRPDSEVAGARVRLLPAESWNFSPGGGALGWDMLDGRHILHLKGNRKAQFTAIAAHLA</sequence>
<reference evidence="1 2" key="1">
    <citation type="submission" date="2018-11" db="EMBL/GenBank/DDBJ databases">
        <title>Genomic Encyclopedia of Type Strains, Phase IV (KMG-IV): sequencing the most valuable type-strain genomes for metagenomic binning, comparative biology and taxonomic classification.</title>
        <authorList>
            <person name="Goeker M."/>
        </authorList>
    </citation>
    <scope>NUCLEOTIDE SEQUENCE [LARGE SCALE GENOMIC DNA]</scope>
    <source>
        <strain evidence="1 2">DSM 5900</strain>
    </source>
</reference>